<reference evidence="1" key="1">
    <citation type="journal article" date="2015" name="Nature">
        <title>Complex archaea that bridge the gap between prokaryotes and eukaryotes.</title>
        <authorList>
            <person name="Spang A."/>
            <person name="Saw J.H."/>
            <person name="Jorgensen S.L."/>
            <person name="Zaremba-Niedzwiedzka K."/>
            <person name="Martijn J."/>
            <person name="Lind A.E."/>
            <person name="van Eijk R."/>
            <person name="Schleper C."/>
            <person name="Guy L."/>
            <person name="Ettema T.J."/>
        </authorList>
    </citation>
    <scope>NUCLEOTIDE SEQUENCE</scope>
</reference>
<evidence type="ECO:0000313" key="1">
    <source>
        <dbReference type="EMBL" id="KKK71720.1"/>
    </source>
</evidence>
<accession>A0A0F8YDC5</accession>
<dbReference type="AlphaFoldDB" id="A0A0F8YDC5"/>
<comment type="caution">
    <text evidence="1">The sequence shown here is derived from an EMBL/GenBank/DDBJ whole genome shotgun (WGS) entry which is preliminary data.</text>
</comment>
<feature type="non-terminal residue" evidence="1">
    <location>
        <position position="1"/>
    </location>
</feature>
<gene>
    <name evidence="1" type="ORF">LCGC14_2911070</name>
</gene>
<organism evidence="1">
    <name type="scientific">marine sediment metagenome</name>
    <dbReference type="NCBI Taxonomy" id="412755"/>
    <lineage>
        <taxon>unclassified sequences</taxon>
        <taxon>metagenomes</taxon>
        <taxon>ecological metagenomes</taxon>
    </lineage>
</organism>
<name>A0A0F8YDC5_9ZZZZ</name>
<dbReference type="EMBL" id="LAZR01057603">
    <property type="protein sequence ID" value="KKK71720.1"/>
    <property type="molecule type" value="Genomic_DNA"/>
</dbReference>
<protein>
    <submittedName>
        <fullName evidence="1">Uncharacterized protein</fullName>
    </submittedName>
</protein>
<proteinExistence type="predicted"/>
<sequence length="34" mass="4074">ELHRMGKMTKSGFVKQEDVKFEDFMDTTFGEIYK</sequence>